<accession>A0A6A4S222</accession>
<proteinExistence type="predicted"/>
<comment type="caution">
    <text evidence="2">The sequence shown here is derived from an EMBL/GenBank/DDBJ whole genome shotgun (WGS) entry which is preliminary data.</text>
</comment>
<protein>
    <submittedName>
        <fullName evidence="2">Uncharacterized protein</fullName>
    </submittedName>
</protein>
<name>A0A6A4S222_SCOMX</name>
<keyword evidence="1" id="KW-1133">Transmembrane helix</keyword>
<feature type="transmembrane region" description="Helical" evidence="1">
    <location>
        <begin position="20"/>
        <end position="43"/>
    </location>
</feature>
<evidence type="ECO:0000256" key="1">
    <source>
        <dbReference type="SAM" id="Phobius"/>
    </source>
</evidence>
<keyword evidence="1" id="KW-0812">Transmembrane</keyword>
<evidence type="ECO:0000313" key="2">
    <source>
        <dbReference type="EMBL" id="KAF0027047.1"/>
    </source>
</evidence>
<dbReference type="Proteomes" id="UP000438429">
    <property type="component" value="Unassembled WGS sequence"/>
</dbReference>
<keyword evidence="1" id="KW-0472">Membrane</keyword>
<sequence length="89" mass="10134">MVLLESMSDALSQVLDRKSEIALIIIIIFALFIWLINSCRQVFLYRSLSRMMEHLPIDLTPPHEPDMSEGEVNGPQQLSSGYCCTRFSS</sequence>
<dbReference type="AlphaFoldDB" id="A0A6A4S222"/>
<gene>
    <name evidence="2" type="ORF">F2P81_019788</name>
</gene>
<evidence type="ECO:0000313" key="3">
    <source>
        <dbReference type="Proteomes" id="UP000438429"/>
    </source>
</evidence>
<organism evidence="2 3">
    <name type="scientific">Scophthalmus maximus</name>
    <name type="common">Turbot</name>
    <name type="synonym">Psetta maxima</name>
    <dbReference type="NCBI Taxonomy" id="52904"/>
    <lineage>
        <taxon>Eukaryota</taxon>
        <taxon>Metazoa</taxon>
        <taxon>Chordata</taxon>
        <taxon>Craniata</taxon>
        <taxon>Vertebrata</taxon>
        <taxon>Euteleostomi</taxon>
        <taxon>Actinopterygii</taxon>
        <taxon>Neopterygii</taxon>
        <taxon>Teleostei</taxon>
        <taxon>Neoteleostei</taxon>
        <taxon>Acanthomorphata</taxon>
        <taxon>Carangaria</taxon>
        <taxon>Pleuronectiformes</taxon>
        <taxon>Pleuronectoidei</taxon>
        <taxon>Scophthalmidae</taxon>
        <taxon>Scophthalmus</taxon>
    </lineage>
</organism>
<dbReference type="EMBL" id="VEVO01000018">
    <property type="protein sequence ID" value="KAF0027047.1"/>
    <property type="molecule type" value="Genomic_DNA"/>
</dbReference>
<reference evidence="2 3" key="1">
    <citation type="submission" date="2019-06" db="EMBL/GenBank/DDBJ databases">
        <title>Draft genomes of female and male turbot (Scophthalmus maximus).</title>
        <authorList>
            <person name="Xu H."/>
            <person name="Xu X.-W."/>
            <person name="Shao C."/>
            <person name="Chen S."/>
        </authorList>
    </citation>
    <scope>NUCLEOTIDE SEQUENCE [LARGE SCALE GENOMIC DNA]</scope>
    <source>
        <strain evidence="2">Ysfricsl-2016a</strain>
        <tissue evidence="2">Blood</tissue>
    </source>
</reference>